<keyword evidence="7" id="KW-0934">Plastid</keyword>
<organism evidence="7">
    <name type="scientific">Haslea nusantara</name>
    <dbReference type="NCBI Taxonomy" id="2600302"/>
    <lineage>
        <taxon>Eukaryota</taxon>
        <taxon>Sar</taxon>
        <taxon>Stramenopiles</taxon>
        <taxon>Ochrophyta</taxon>
        <taxon>Bacillariophyta</taxon>
        <taxon>Bacillariophyceae</taxon>
        <taxon>Bacillariophycidae</taxon>
        <taxon>Naviculales</taxon>
        <taxon>Naviculaceae</taxon>
        <taxon>Haslea</taxon>
    </lineage>
</organism>
<comment type="subcellular location">
    <subcellularLocation>
        <location evidence="6">Plastid</location>
        <location evidence="6">Chloroplast thylakoid membrane</location>
        <topology evidence="6">Single-pass membrane protein</topology>
    </subcellularLocation>
</comment>
<proteinExistence type="inferred from homology"/>
<protein>
    <recommendedName>
        <fullName evidence="6">Photosystem II reaction center protein X</fullName>
    </recommendedName>
</protein>
<evidence type="ECO:0000256" key="2">
    <source>
        <dbReference type="ARBA" id="ARBA00022692"/>
    </source>
</evidence>
<dbReference type="GeneID" id="41663670"/>
<name>A0A5B8H9M4_9STRA</name>
<keyword evidence="1 6" id="KW-0602">Photosynthesis</keyword>
<dbReference type="RefSeq" id="YP_009687902.1">
    <property type="nucleotide sequence ID" value="NC_044491.1"/>
</dbReference>
<comment type="similarity">
    <text evidence="6">Belongs to the PsbX family. Type 1 subfamily.</text>
</comment>
<keyword evidence="4 6" id="KW-0472">Membrane</keyword>
<keyword evidence="3 6" id="KW-1133">Transmembrane helix</keyword>
<dbReference type="GO" id="GO:0015979">
    <property type="term" value="P:photosynthesis"/>
    <property type="evidence" value="ECO:0007669"/>
    <property type="project" value="UniProtKB-UniRule"/>
</dbReference>
<evidence type="ECO:0000256" key="1">
    <source>
        <dbReference type="ARBA" id="ARBA00022531"/>
    </source>
</evidence>
<evidence type="ECO:0000256" key="3">
    <source>
        <dbReference type="ARBA" id="ARBA00022989"/>
    </source>
</evidence>
<dbReference type="AlphaFoldDB" id="A0A5B8H9M4"/>
<sequence>MTPLLGNSITSSLTIAYVISPSLGNFFSSLIAGAVVLLAIGGALAFISQNDKVTRS</sequence>
<dbReference type="InterPro" id="IPR023431">
    <property type="entry name" value="PSII_PsbX_type_1_subfam"/>
</dbReference>
<evidence type="ECO:0000256" key="5">
    <source>
        <dbReference type="ARBA" id="ARBA00023276"/>
    </source>
</evidence>
<feature type="transmembrane region" description="Helical" evidence="6">
    <location>
        <begin position="26"/>
        <end position="47"/>
    </location>
</feature>
<keyword evidence="6" id="KW-0793">Thylakoid</keyword>
<gene>
    <name evidence="6 7" type="primary">psbX</name>
</gene>
<reference evidence="7" key="1">
    <citation type="journal article" date="2019" name="Plant Ecol Evol">
        <title>Haslea nusantara (Bacillariophyceae), a new blue diatom from the Java Sea, Indonesia: morphology, biometry and molecular characterization.</title>
        <authorList>
            <person name="Prasetiya F.S."/>
            <person name="Gastineau R."/>
            <person name="Poulin M."/>
            <person name="Lemieux C."/>
            <person name="Turmel M."/>
            <person name="Syakti A.D."/>
            <person name="Hardivillier Y."/>
            <person name="Widowati I."/>
            <person name="Risjani Y."/>
            <person name="Iskandar I."/>
            <person name="Subroto T."/>
            <person name="Falaise C."/>
            <person name="Arsad S."/>
            <person name="Safitri I."/>
            <person name="Mouget J.-L."/>
            <person name="Leignel V."/>
        </authorList>
    </citation>
    <scope>NUCLEOTIDE SEQUENCE</scope>
</reference>
<geneLocation type="chloroplast" evidence="7"/>
<evidence type="ECO:0000256" key="6">
    <source>
        <dbReference type="HAMAP-Rule" id="MF_01386"/>
    </source>
</evidence>
<dbReference type="GO" id="GO:0009523">
    <property type="term" value="C:photosystem II"/>
    <property type="evidence" value="ECO:0007669"/>
    <property type="project" value="UniProtKB-KW"/>
</dbReference>
<dbReference type="HAMAP" id="MF_01386">
    <property type="entry name" value="PSII_PsbX_1"/>
    <property type="match status" value="1"/>
</dbReference>
<dbReference type="GO" id="GO:0009535">
    <property type="term" value="C:chloroplast thylakoid membrane"/>
    <property type="evidence" value="ECO:0007669"/>
    <property type="project" value="UniProtKB-SubCell"/>
</dbReference>
<dbReference type="EMBL" id="MH681881">
    <property type="protein sequence ID" value="QDX17493.1"/>
    <property type="molecule type" value="Genomic_DNA"/>
</dbReference>
<keyword evidence="7" id="KW-0150">Chloroplast</keyword>
<evidence type="ECO:0000256" key="4">
    <source>
        <dbReference type="ARBA" id="ARBA00023136"/>
    </source>
</evidence>
<comment type="function">
    <text evidence="6">Involved in the binding and/or turnover of quinones at the Q(B) site of photosystem II (PSII). PSII is a light-driven water plastoquinone oxidoreductase, using light energy to abstract electrons from H(2)O, generating a proton gradient subsequently used for ATP formation.</text>
</comment>
<comment type="subunit">
    <text evidence="6">PSII is composed of 1 copy each of membrane proteins PsbA, PsbB, PsbC, PsbD, PsbE, PsbF, PsbH, PsbI, PsbJ, PsbK, PsbL, PsbM, PsbT, PsbX, PsbY, PsbZ, Psb30/Ycf12, at least 3 peripheral proteins of the oxygen-evolving complex and a large number of cofactors. It forms dimeric complexes.</text>
</comment>
<accession>A0A5B8H9M4</accession>
<dbReference type="InterPro" id="IPR009518">
    <property type="entry name" value="PSII_PsbX"/>
</dbReference>
<evidence type="ECO:0000313" key="7">
    <source>
        <dbReference type="EMBL" id="QDX17493.1"/>
    </source>
</evidence>
<keyword evidence="2 6" id="KW-0812">Transmembrane</keyword>
<keyword evidence="5 6" id="KW-0604">Photosystem II</keyword>
<dbReference type="Gene3D" id="1.20.5.510">
    <property type="entry name" value="Single helix bin"/>
    <property type="match status" value="1"/>
</dbReference>
<dbReference type="Pfam" id="PF06596">
    <property type="entry name" value="PsbX"/>
    <property type="match status" value="1"/>
</dbReference>